<dbReference type="SUPFAM" id="SSF52540">
    <property type="entry name" value="P-loop containing nucleoside triphosphate hydrolases"/>
    <property type="match status" value="1"/>
</dbReference>
<keyword evidence="3" id="KW-0342">GTP-binding</keyword>
<keyword evidence="4" id="KW-0143">Chaperone</keyword>
<keyword evidence="2" id="KW-0378">Hydrolase</keyword>
<gene>
    <name evidence="5" type="ORF">MNBD_ACTINO01-464</name>
</gene>
<dbReference type="EMBL" id="UOEI01000227">
    <property type="protein sequence ID" value="VAV98235.1"/>
    <property type="molecule type" value="Genomic_DNA"/>
</dbReference>
<dbReference type="Pfam" id="PF03308">
    <property type="entry name" value="MeaB"/>
    <property type="match status" value="1"/>
</dbReference>
<protein>
    <submittedName>
        <fullName evidence="5">Putative periplasmic protein kinase ArgK and related GTPases of G3E family</fullName>
    </submittedName>
</protein>
<dbReference type="GO" id="GO:0005525">
    <property type="term" value="F:GTP binding"/>
    <property type="evidence" value="ECO:0007669"/>
    <property type="project" value="UniProtKB-KW"/>
</dbReference>
<dbReference type="InterPro" id="IPR052040">
    <property type="entry name" value="GTPase/Isobutyryl-CoA_mutase"/>
</dbReference>
<dbReference type="InterPro" id="IPR027417">
    <property type="entry name" value="P-loop_NTPase"/>
</dbReference>
<dbReference type="Gene3D" id="3.40.50.300">
    <property type="entry name" value="P-loop containing nucleotide triphosphate hydrolases"/>
    <property type="match status" value="1"/>
</dbReference>
<proteinExistence type="predicted"/>
<accession>A0A3B0STU8</accession>
<keyword evidence="5" id="KW-0808">Transferase</keyword>
<dbReference type="GO" id="GO:0016301">
    <property type="term" value="F:kinase activity"/>
    <property type="evidence" value="ECO:0007669"/>
    <property type="project" value="UniProtKB-KW"/>
</dbReference>
<sequence length="146" mass="14893">MDTTQLLEAARSGDTRAIGRTLTNIENRTVDGRTALADLFRSGGCGWTTGITGTPGAGKSTLTSALLPHVLADADKVAIVAVDPSSPFSGGAILGDRVRMAEHAGDDRVFIRSVANRGSLGGISDTTPAIVAALDGLGFGEVIIET</sequence>
<dbReference type="PANTHER" id="PTHR43087:SF1">
    <property type="entry name" value="LAO_AO TRANSPORT SYSTEM ATPASE"/>
    <property type="match status" value="1"/>
</dbReference>
<evidence type="ECO:0000256" key="1">
    <source>
        <dbReference type="ARBA" id="ARBA00022741"/>
    </source>
</evidence>
<evidence type="ECO:0000313" key="5">
    <source>
        <dbReference type="EMBL" id="VAV98235.1"/>
    </source>
</evidence>
<keyword evidence="5" id="KW-0418">Kinase</keyword>
<dbReference type="AlphaFoldDB" id="A0A3B0STU8"/>
<dbReference type="GO" id="GO:0016787">
    <property type="term" value="F:hydrolase activity"/>
    <property type="evidence" value="ECO:0007669"/>
    <property type="project" value="UniProtKB-KW"/>
</dbReference>
<evidence type="ECO:0000256" key="2">
    <source>
        <dbReference type="ARBA" id="ARBA00022801"/>
    </source>
</evidence>
<reference evidence="5" key="1">
    <citation type="submission" date="2018-06" db="EMBL/GenBank/DDBJ databases">
        <authorList>
            <person name="Zhirakovskaya E."/>
        </authorList>
    </citation>
    <scope>NUCLEOTIDE SEQUENCE</scope>
</reference>
<evidence type="ECO:0000256" key="4">
    <source>
        <dbReference type="ARBA" id="ARBA00023186"/>
    </source>
</evidence>
<name>A0A3B0STU8_9ZZZZ</name>
<dbReference type="PANTHER" id="PTHR43087">
    <property type="entry name" value="LYSINE/ARGININE/ORNITHINE TRANSPORT SYSTEM KINASE"/>
    <property type="match status" value="1"/>
</dbReference>
<evidence type="ECO:0000256" key="3">
    <source>
        <dbReference type="ARBA" id="ARBA00023134"/>
    </source>
</evidence>
<organism evidence="5">
    <name type="scientific">hydrothermal vent metagenome</name>
    <dbReference type="NCBI Taxonomy" id="652676"/>
    <lineage>
        <taxon>unclassified sequences</taxon>
        <taxon>metagenomes</taxon>
        <taxon>ecological metagenomes</taxon>
    </lineage>
</organism>
<keyword evidence="1" id="KW-0547">Nucleotide-binding</keyword>
<feature type="non-terminal residue" evidence="5">
    <location>
        <position position="146"/>
    </location>
</feature>